<dbReference type="Pfam" id="PF02518">
    <property type="entry name" value="HATPase_c"/>
    <property type="match status" value="1"/>
</dbReference>
<evidence type="ECO:0000256" key="1">
    <source>
        <dbReference type="ARBA" id="ARBA00000085"/>
    </source>
</evidence>
<dbReference type="SUPFAM" id="SSF55874">
    <property type="entry name" value="ATPase domain of HSP90 chaperone/DNA topoisomerase II/histidine kinase"/>
    <property type="match status" value="1"/>
</dbReference>
<dbReference type="RefSeq" id="WP_090723230.1">
    <property type="nucleotide sequence ID" value="NZ_FOOU01000001.1"/>
</dbReference>
<evidence type="ECO:0000259" key="14">
    <source>
        <dbReference type="PROSITE" id="PS50885"/>
    </source>
</evidence>
<evidence type="ECO:0000256" key="5">
    <source>
        <dbReference type="ARBA" id="ARBA00022679"/>
    </source>
</evidence>
<evidence type="ECO:0000256" key="3">
    <source>
        <dbReference type="ARBA" id="ARBA00012438"/>
    </source>
</evidence>
<comment type="catalytic activity">
    <reaction evidence="1">
        <text>ATP + protein L-histidine = ADP + protein N-phospho-L-histidine.</text>
        <dbReference type="EC" id="2.7.13.3"/>
    </reaction>
</comment>
<comment type="subcellular location">
    <subcellularLocation>
        <location evidence="2">Membrane</location>
    </subcellularLocation>
</comment>
<dbReference type="Pfam" id="PF00512">
    <property type="entry name" value="HisKA"/>
    <property type="match status" value="1"/>
</dbReference>
<dbReference type="SMART" id="SM00387">
    <property type="entry name" value="HATPase_c"/>
    <property type="match status" value="1"/>
</dbReference>
<dbReference type="PROSITE" id="PS50885">
    <property type="entry name" value="HAMP"/>
    <property type="match status" value="1"/>
</dbReference>
<proteinExistence type="predicted"/>
<dbReference type="InterPro" id="IPR036097">
    <property type="entry name" value="HisK_dim/P_sf"/>
</dbReference>
<evidence type="ECO:0000256" key="6">
    <source>
        <dbReference type="ARBA" id="ARBA00022692"/>
    </source>
</evidence>
<dbReference type="FunFam" id="3.30.565.10:FF:000006">
    <property type="entry name" value="Sensor histidine kinase WalK"/>
    <property type="match status" value="1"/>
</dbReference>
<keyword evidence="6 12" id="KW-0812">Transmembrane</keyword>
<dbReference type="CDD" id="cd06225">
    <property type="entry name" value="HAMP"/>
    <property type="match status" value="1"/>
</dbReference>
<evidence type="ECO:0000256" key="2">
    <source>
        <dbReference type="ARBA" id="ARBA00004370"/>
    </source>
</evidence>
<dbReference type="InterPro" id="IPR003594">
    <property type="entry name" value="HATPase_dom"/>
</dbReference>
<dbReference type="EC" id="2.7.13.3" evidence="3"/>
<evidence type="ECO:0000256" key="4">
    <source>
        <dbReference type="ARBA" id="ARBA00022553"/>
    </source>
</evidence>
<dbReference type="InterPro" id="IPR050428">
    <property type="entry name" value="TCS_sensor_his_kinase"/>
</dbReference>
<dbReference type="EMBL" id="FOOU01000001">
    <property type="protein sequence ID" value="SFF81588.1"/>
    <property type="molecule type" value="Genomic_DNA"/>
</dbReference>
<dbReference type="Gene3D" id="1.10.287.130">
    <property type="match status" value="1"/>
</dbReference>
<keyword evidence="4" id="KW-0597">Phosphoprotein</keyword>
<dbReference type="SUPFAM" id="SSF47384">
    <property type="entry name" value="Homodimeric domain of signal transducing histidine kinase"/>
    <property type="match status" value="1"/>
</dbReference>
<feature type="domain" description="HAMP" evidence="14">
    <location>
        <begin position="217"/>
        <end position="269"/>
    </location>
</feature>
<dbReference type="SMART" id="SM00388">
    <property type="entry name" value="HisKA"/>
    <property type="match status" value="1"/>
</dbReference>
<dbReference type="OrthoDB" id="9804645at2"/>
<dbReference type="SUPFAM" id="SSF158472">
    <property type="entry name" value="HAMP domain-like"/>
    <property type="match status" value="1"/>
</dbReference>
<dbReference type="CDD" id="cd00082">
    <property type="entry name" value="HisKA"/>
    <property type="match status" value="1"/>
</dbReference>
<keyword evidence="5" id="KW-0808">Transferase</keyword>
<organism evidence="15 16">
    <name type="scientific">Neptunomonas qingdaonensis</name>
    <dbReference type="NCBI Taxonomy" id="1045558"/>
    <lineage>
        <taxon>Bacteria</taxon>
        <taxon>Pseudomonadati</taxon>
        <taxon>Pseudomonadota</taxon>
        <taxon>Gammaproteobacteria</taxon>
        <taxon>Oceanospirillales</taxon>
        <taxon>Oceanospirillaceae</taxon>
        <taxon>Neptunomonas</taxon>
    </lineage>
</organism>
<dbReference type="Proteomes" id="UP000198623">
    <property type="component" value="Unassembled WGS sequence"/>
</dbReference>
<keyword evidence="10 12" id="KW-0472">Membrane</keyword>
<keyword evidence="8 12" id="KW-1133">Transmembrane helix</keyword>
<dbReference type="PRINTS" id="PR00344">
    <property type="entry name" value="BCTRLSENSOR"/>
</dbReference>
<dbReference type="InterPro" id="IPR003660">
    <property type="entry name" value="HAMP_dom"/>
</dbReference>
<dbReference type="PANTHER" id="PTHR45436:SF5">
    <property type="entry name" value="SENSOR HISTIDINE KINASE TRCS"/>
    <property type="match status" value="1"/>
</dbReference>
<keyword evidence="7 15" id="KW-0418">Kinase</keyword>
<evidence type="ECO:0000256" key="10">
    <source>
        <dbReference type="ARBA" id="ARBA00023136"/>
    </source>
</evidence>
<evidence type="ECO:0000313" key="15">
    <source>
        <dbReference type="EMBL" id="SFF81588.1"/>
    </source>
</evidence>
<evidence type="ECO:0000256" key="11">
    <source>
        <dbReference type="SAM" id="MobiDB-lite"/>
    </source>
</evidence>
<evidence type="ECO:0000256" key="8">
    <source>
        <dbReference type="ARBA" id="ARBA00022989"/>
    </source>
</evidence>
<dbReference type="InterPro" id="IPR004358">
    <property type="entry name" value="Sig_transdc_His_kin-like_C"/>
</dbReference>
<keyword evidence="9" id="KW-0902">Two-component regulatory system</keyword>
<dbReference type="SMART" id="SM00304">
    <property type="entry name" value="HAMP"/>
    <property type="match status" value="1"/>
</dbReference>
<dbReference type="InterPro" id="IPR005467">
    <property type="entry name" value="His_kinase_dom"/>
</dbReference>
<feature type="compositionally biased region" description="Basic and acidic residues" evidence="11">
    <location>
        <begin position="99"/>
        <end position="109"/>
    </location>
</feature>
<feature type="transmembrane region" description="Helical" evidence="12">
    <location>
        <begin position="197"/>
        <end position="220"/>
    </location>
</feature>
<keyword evidence="16" id="KW-1185">Reference proteome</keyword>
<dbReference type="STRING" id="1045558.SAMN05216175_101195"/>
<dbReference type="Gene3D" id="3.30.565.10">
    <property type="entry name" value="Histidine kinase-like ATPase, C-terminal domain"/>
    <property type="match status" value="1"/>
</dbReference>
<gene>
    <name evidence="15" type="ORF">SAMN05216175_101195</name>
</gene>
<dbReference type="PROSITE" id="PS50109">
    <property type="entry name" value="HIS_KIN"/>
    <property type="match status" value="1"/>
</dbReference>
<evidence type="ECO:0000256" key="9">
    <source>
        <dbReference type="ARBA" id="ARBA00023012"/>
    </source>
</evidence>
<dbReference type="GO" id="GO:0000155">
    <property type="term" value="F:phosphorelay sensor kinase activity"/>
    <property type="evidence" value="ECO:0007669"/>
    <property type="project" value="InterPro"/>
</dbReference>
<dbReference type="Pfam" id="PF00672">
    <property type="entry name" value="HAMP"/>
    <property type="match status" value="1"/>
</dbReference>
<reference evidence="16" key="1">
    <citation type="submission" date="2016-10" db="EMBL/GenBank/DDBJ databases">
        <authorList>
            <person name="Varghese N."/>
            <person name="Submissions S."/>
        </authorList>
    </citation>
    <scope>NUCLEOTIDE SEQUENCE [LARGE SCALE GENOMIC DNA]</scope>
    <source>
        <strain evidence="16">CGMCC 1.10971</strain>
    </source>
</reference>
<evidence type="ECO:0000256" key="7">
    <source>
        <dbReference type="ARBA" id="ARBA00022777"/>
    </source>
</evidence>
<evidence type="ECO:0000259" key="13">
    <source>
        <dbReference type="PROSITE" id="PS50109"/>
    </source>
</evidence>
<dbReference type="InterPro" id="IPR036890">
    <property type="entry name" value="HATPase_C_sf"/>
</dbReference>
<dbReference type="Gene3D" id="6.10.340.10">
    <property type="match status" value="1"/>
</dbReference>
<dbReference type="InterPro" id="IPR003661">
    <property type="entry name" value="HisK_dim/P_dom"/>
</dbReference>
<dbReference type="GO" id="GO:0005886">
    <property type="term" value="C:plasma membrane"/>
    <property type="evidence" value="ECO:0007669"/>
    <property type="project" value="UniProtKB-ARBA"/>
</dbReference>
<protein>
    <recommendedName>
        <fullName evidence="3">histidine kinase</fullName>
        <ecNumber evidence="3">2.7.13.3</ecNumber>
    </recommendedName>
</protein>
<feature type="region of interest" description="Disordered" evidence="11">
    <location>
        <begin position="85"/>
        <end position="129"/>
    </location>
</feature>
<name>A0A1I2LSJ7_9GAMM</name>
<evidence type="ECO:0000256" key="12">
    <source>
        <dbReference type="SAM" id="Phobius"/>
    </source>
</evidence>
<evidence type="ECO:0000313" key="16">
    <source>
        <dbReference type="Proteomes" id="UP000198623"/>
    </source>
</evidence>
<sequence>MRSRIFIKLLLTLLATLAVTVVLMLVVVNWSFQRGFVAYIQQGETEQVTELADLLSEQYAKQGSWNFLSNSRGRWPQILASAGIEIPPPPHASSPQREPPGEQLRERGQPPHYQPALKPAERSSADRPAASAPLAHRISVLDVDRKPLIGPKTPPGNTQWITVQVEETTVGWLGLQPIDMVTDQLARSFINQQRHSFVWVAVSVLLLSVLVAAGWARWFLRPIHNVIQGAKQLSAGDYETRVQVKGHDELAGLALNFNQMAKTLQRNEQLRRQWVADISHELRTPIAVLSGEVEVLLDGIRKPTQQRISSLYNDIRSLSKLVDDLHQLSLADQGAMELLLTDVDIYAISHDLLLLFEPRMQEHGLQLSLDAEPAHNFSVIGDERRLIQLISNLLENSLRYTDSGGEVRIQISTAGNKLTLCVSDSTPGVPESDLSRIFDRLYRVDKSRSRSVGGSGLGLSICKTIVEAHAGQIVAQNGPLGGLNIIVQLPLSTSLKG</sequence>
<feature type="domain" description="Histidine kinase" evidence="13">
    <location>
        <begin position="277"/>
        <end position="493"/>
    </location>
</feature>
<dbReference type="AlphaFoldDB" id="A0A1I2LSJ7"/>
<accession>A0A1I2LSJ7</accession>
<dbReference type="PANTHER" id="PTHR45436">
    <property type="entry name" value="SENSOR HISTIDINE KINASE YKOH"/>
    <property type="match status" value="1"/>
</dbReference>